<organism evidence="3 4">
    <name type="scientific">Desulforhabdus amnigena</name>
    <dbReference type="NCBI Taxonomy" id="40218"/>
    <lineage>
        <taxon>Bacteria</taxon>
        <taxon>Pseudomonadati</taxon>
        <taxon>Thermodesulfobacteriota</taxon>
        <taxon>Syntrophobacteria</taxon>
        <taxon>Syntrophobacterales</taxon>
        <taxon>Syntrophobacteraceae</taxon>
        <taxon>Desulforhabdus</taxon>
    </lineage>
</organism>
<evidence type="ECO:0000256" key="1">
    <source>
        <dbReference type="ARBA" id="ARBA00022603"/>
    </source>
</evidence>
<reference evidence="3" key="1">
    <citation type="submission" date="2022-12" db="EMBL/GenBank/DDBJ databases">
        <title>Reference genome sequencing for broad-spectrum identification of bacterial and archaeal isolates by mass spectrometry.</title>
        <authorList>
            <person name="Sekiguchi Y."/>
            <person name="Tourlousse D.M."/>
        </authorList>
    </citation>
    <scope>NUCLEOTIDE SEQUENCE</scope>
    <source>
        <strain evidence="3">ASRB1</strain>
    </source>
</reference>
<dbReference type="GO" id="GO:0032259">
    <property type="term" value="P:methylation"/>
    <property type="evidence" value="ECO:0007669"/>
    <property type="project" value="UniProtKB-KW"/>
</dbReference>
<dbReference type="RefSeq" id="WP_281794321.1">
    <property type="nucleotide sequence ID" value="NZ_BSDR01000001.1"/>
</dbReference>
<dbReference type="EMBL" id="BSDR01000001">
    <property type="protein sequence ID" value="GLI34872.1"/>
    <property type="molecule type" value="Genomic_DNA"/>
</dbReference>
<dbReference type="GO" id="GO:0016279">
    <property type="term" value="F:protein-lysine N-methyltransferase activity"/>
    <property type="evidence" value="ECO:0007669"/>
    <property type="project" value="TreeGrafter"/>
</dbReference>
<keyword evidence="2" id="KW-0808">Transferase</keyword>
<gene>
    <name evidence="3" type="ORF">DAMNIGENAA_23050</name>
</gene>
<proteinExistence type="predicted"/>
<dbReference type="Proteomes" id="UP001144372">
    <property type="component" value="Unassembled WGS sequence"/>
</dbReference>
<comment type="caution">
    <text evidence="3">The sequence shown here is derived from an EMBL/GenBank/DDBJ whole genome shotgun (WGS) entry which is preliminary data.</text>
</comment>
<evidence type="ECO:0000313" key="4">
    <source>
        <dbReference type="Proteomes" id="UP001144372"/>
    </source>
</evidence>
<evidence type="ECO:0000313" key="3">
    <source>
        <dbReference type="EMBL" id="GLI34872.1"/>
    </source>
</evidence>
<dbReference type="AlphaFoldDB" id="A0A9W6L7R0"/>
<dbReference type="PANTHER" id="PTHR43648">
    <property type="entry name" value="ELECTRON TRANSFER FLAVOPROTEIN BETA SUBUNIT LYSINE METHYLTRANSFERASE"/>
    <property type="match status" value="1"/>
</dbReference>
<dbReference type="Gene3D" id="3.40.50.150">
    <property type="entry name" value="Vaccinia Virus protein VP39"/>
    <property type="match status" value="1"/>
</dbReference>
<name>A0A9W6L7R0_9BACT</name>
<accession>A0A9W6L7R0</accession>
<sequence length="225" mass="24360">MKIGQTPSKRKVFILENTQLTPPHLCPEIQLHLITDSCPLWHATEPDIERLGIGDPYWGFCWAGGQALARYLLDHPEEVAGKRVIDFGAGCGVEAVAAMMSGAAFLLASDIDPLAVEATRLNALVNGVSMETTTRDLVGDPLTGFDVLLAGDMFYDPAFSRSVLSWFAALTARGMKILLGDPSRGNIKDTPVEPLASYQAPSDVDLVGKYLQKTTVYAIAPRISR</sequence>
<keyword evidence="1" id="KW-0489">Methyltransferase</keyword>
<evidence type="ECO:0000256" key="2">
    <source>
        <dbReference type="ARBA" id="ARBA00022679"/>
    </source>
</evidence>
<dbReference type="InterPro" id="IPR029063">
    <property type="entry name" value="SAM-dependent_MTases_sf"/>
</dbReference>
<dbReference type="SUPFAM" id="SSF53335">
    <property type="entry name" value="S-adenosyl-L-methionine-dependent methyltransferases"/>
    <property type="match status" value="1"/>
</dbReference>
<keyword evidence="4" id="KW-1185">Reference proteome</keyword>
<dbReference type="InterPro" id="IPR050078">
    <property type="entry name" value="Ribosomal_L11_MeTrfase_PrmA"/>
</dbReference>
<dbReference type="Pfam" id="PF06325">
    <property type="entry name" value="PrmA"/>
    <property type="match status" value="1"/>
</dbReference>
<protein>
    <submittedName>
        <fullName evidence="3">Nicotinamide N-methylase</fullName>
    </submittedName>
</protein>
<dbReference type="PANTHER" id="PTHR43648:SF1">
    <property type="entry name" value="ELECTRON TRANSFER FLAVOPROTEIN BETA SUBUNIT LYSINE METHYLTRANSFERASE"/>
    <property type="match status" value="1"/>
</dbReference>